<dbReference type="GO" id="GO:0008270">
    <property type="term" value="F:zinc ion binding"/>
    <property type="evidence" value="ECO:0007669"/>
    <property type="project" value="InterPro"/>
</dbReference>
<dbReference type="Gene3D" id="3.30.428.10">
    <property type="entry name" value="HIT-like"/>
    <property type="match status" value="2"/>
</dbReference>
<organism evidence="10">
    <name type="scientific">marine sediment metagenome</name>
    <dbReference type="NCBI Taxonomy" id="412755"/>
    <lineage>
        <taxon>unclassified sequences</taxon>
        <taxon>metagenomes</taxon>
        <taxon>ecological metagenomes</taxon>
    </lineage>
</organism>
<protein>
    <submittedName>
        <fullName evidence="10">Uncharacterized protein</fullName>
    </submittedName>
</protein>
<dbReference type="GO" id="GO:0008108">
    <property type="term" value="F:UDP-glucose:hexose-1-phosphate uridylyltransferase activity"/>
    <property type="evidence" value="ECO:0007669"/>
    <property type="project" value="InterPro"/>
</dbReference>
<keyword evidence="6" id="KW-0862">Zinc</keyword>
<keyword evidence="3" id="KW-0808">Transferase</keyword>
<dbReference type="InterPro" id="IPR001937">
    <property type="entry name" value="GalP_UDPtransf1"/>
</dbReference>
<dbReference type="Pfam" id="PF01087">
    <property type="entry name" value="GalP_UDP_transf"/>
    <property type="match status" value="1"/>
</dbReference>
<dbReference type="PANTHER" id="PTHR42763">
    <property type="entry name" value="ADP-GLUCOSE PHOSPHORYLASE"/>
    <property type="match status" value="1"/>
</dbReference>
<evidence type="ECO:0000256" key="1">
    <source>
        <dbReference type="ARBA" id="ARBA00001947"/>
    </source>
</evidence>
<gene>
    <name evidence="10" type="ORF">S01H4_25864</name>
</gene>
<keyword evidence="4" id="KW-0548">Nucleotidyltransferase</keyword>
<dbReference type="InterPro" id="IPR036265">
    <property type="entry name" value="HIT-like_sf"/>
</dbReference>
<feature type="non-terminal residue" evidence="10">
    <location>
        <position position="1"/>
    </location>
</feature>
<dbReference type="InterPro" id="IPR005849">
    <property type="entry name" value="GalP_Utransf_N"/>
</dbReference>
<reference evidence="10" key="1">
    <citation type="journal article" date="2014" name="Front. Microbiol.">
        <title>High frequency of phylogenetically diverse reductive dehalogenase-homologous genes in deep subseafloor sedimentary metagenomes.</title>
        <authorList>
            <person name="Kawai M."/>
            <person name="Futagami T."/>
            <person name="Toyoda A."/>
            <person name="Takaki Y."/>
            <person name="Nishi S."/>
            <person name="Hori S."/>
            <person name="Arai W."/>
            <person name="Tsubouchi T."/>
            <person name="Morono Y."/>
            <person name="Uchiyama I."/>
            <person name="Ito T."/>
            <person name="Fujiyama A."/>
            <person name="Inagaki F."/>
            <person name="Takami H."/>
        </authorList>
    </citation>
    <scope>NUCLEOTIDE SEQUENCE</scope>
    <source>
        <strain evidence="10">Expedition CK06-06</strain>
    </source>
</reference>
<evidence type="ECO:0000256" key="5">
    <source>
        <dbReference type="ARBA" id="ARBA00022723"/>
    </source>
</evidence>
<keyword evidence="5" id="KW-0479">Metal-binding</keyword>
<feature type="domain" description="Galactose-1-phosphate uridyl transferase N-terminal" evidence="8">
    <location>
        <begin position="5"/>
        <end position="111"/>
    </location>
</feature>
<name>X1ACL5_9ZZZZ</name>
<dbReference type="EMBL" id="BART01012375">
    <property type="protein sequence ID" value="GAG80195.1"/>
    <property type="molecule type" value="Genomic_DNA"/>
</dbReference>
<evidence type="ECO:0000256" key="2">
    <source>
        <dbReference type="ARBA" id="ARBA00010951"/>
    </source>
</evidence>
<dbReference type="PANTHER" id="PTHR42763:SF1">
    <property type="entry name" value="UDP-GLUCOSE--HEXOSE-1-PHOSPHATE URIDYLYLTRANSFERASE"/>
    <property type="match status" value="1"/>
</dbReference>
<evidence type="ECO:0000259" key="9">
    <source>
        <dbReference type="Pfam" id="PF02744"/>
    </source>
</evidence>
<evidence type="ECO:0000259" key="8">
    <source>
        <dbReference type="Pfam" id="PF01087"/>
    </source>
</evidence>
<evidence type="ECO:0000256" key="6">
    <source>
        <dbReference type="ARBA" id="ARBA00022833"/>
    </source>
</evidence>
<sequence>PGWKVRVVTNKYPALKMKEGDTTLEKAGMFWKMDGLGVHEVIIETPHHHKDFDNLSIGNIVLILKTYRQRYLDLSKDKRIKYILIFKNYGIDGGASLEHPHSQLIATPIIPQRIKEELKGAKEYFDLNGRCIFCDYIKQEIKSKDRLIKETEKYVAISPFAARFPFETWILPKCHNARYEETGDNDILSLARIMKEILSKIKKALNNPPYNFIIHTAPSKELSSREWQDLDKKYHWHIEIIPRLSKIAGFEWGTGFYINTTSPEEAARILISI</sequence>
<comment type="cofactor">
    <cofactor evidence="1">
        <name>Zn(2+)</name>
        <dbReference type="ChEBI" id="CHEBI:29105"/>
    </cofactor>
</comment>
<keyword evidence="7" id="KW-0119">Carbohydrate metabolism</keyword>
<dbReference type="InterPro" id="IPR005850">
    <property type="entry name" value="GalP_Utransf_C"/>
</dbReference>
<comment type="similarity">
    <text evidence="2">Belongs to the galactose-1-phosphate uridylyltransferase type 1 family.</text>
</comment>
<dbReference type="AlphaFoldDB" id="X1ACL5"/>
<comment type="caution">
    <text evidence="10">The sequence shown here is derived from an EMBL/GenBank/DDBJ whole genome shotgun (WGS) entry which is preliminary data.</text>
</comment>
<proteinExistence type="inferred from homology"/>
<evidence type="ECO:0000256" key="3">
    <source>
        <dbReference type="ARBA" id="ARBA00022679"/>
    </source>
</evidence>
<accession>X1ACL5</accession>
<evidence type="ECO:0000256" key="7">
    <source>
        <dbReference type="ARBA" id="ARBA00023277"/>
    </source>
</evidence>
<feature type="domain" description="Galactose-1-phosphate uridyl transferase C-terminal" evidence="9">
    <location>
        <begin position="120"/>
        <end position="240"/>
    </location>
</feature>
<dbReference type="Pfam" id="PF02744">
    <property type="entry name" value="GalP_UDP_tr_C"/>
    <property type="match status" value="1"/>
</dbReference>
<evidence type="ECO:0000313" key="10">
    <source>
        <dbReference type="EMBL" id="GAG80195.1"/>
    </source>
</evidence>
<evidence type="ECO:0000256" key="4">
    <source>
        <dbReference type="ARBA" id="ARBA00022695"/>
    </source>
</evidence>
<dbReference type="InterPro" id="IPR053177">
    <property type="entry name" value="ADP-glucose_phosphorylase"/>
</dbReference>
<dbReference type="UniPathway" id="UPA00214"/>
<dbReference type="SUPFAM" id="SSF54197">
    <property type="entry name" value="HIT-like"/>
    <property type="match status" value="2"/>
</dbReference>
<dbReference type="GO" id="GO:0006012">
    <property type="term" value="P:galactose metabolic process"/>
    <property type="evidence" value="ECO:0007669"/>
    <property type="project" value="UniProtKB-UniPathway"/>
</dbReference>
<dbReference type="NCBIfam" id="TIGR00209">
    <property type="entry name" value="galT_1"/>
    <property type="match status" value="1"/>
</dbReference>